<organism evidence="3">
    <name type="scientific">Desulfovibrio sp. U5L</name>
    <dbReference type="NCBI Taxonomy" id="596152"/>
    <lineage>
        <taxon>Bacteria</taxon>
        <taxon>Pseudomonadati</taxon>
        <taxon>Thermodesulfobacteriota</taxon>
        <taxon>Desulfovibrionia</taxon>
        <taxon>Desulfovibrionales</taxon>
        <taxon>Desulfovibrionaceae</taxon>
        <taxon>Desulfovibrio</taxon>
    </lineage>
</organism>
<evidence type="ECO:0000313" key="3">
    <source>
        <dbReference type="EMBL" id="EIG52103.1"/>
    </source>
</evidence>
<feature type="chain" id="PRO_5003664133" evidence="2">
    <location>
        <begin position="27"/>
        <end position="73"/>
    </location>
</feature>
<evidence type="ECO:0000256" key="1">
    <source>
        <dbReference type="SAM" id="MobiDB-lite"/>
    </source>
</evidence>
<name>I2PX47_9BACT</name>
<dbReference type="AlphaFoldDB" id="I2PX47"/>
<dbReference type="HOGENOM" id="CLU_2698697_0_0_7"/>
<keyword evidence="2" id="KW-0732">Signal</keyword>
<evidence type="ECO:0000256" key="2">
    <source>
        <dbReference type="SAM" id="SignalP"/>
    </source>
</evidence>
<reference evidence="3" key="1">
    <citation type="submission" date="2011-11" db="EMBL/GenBank/DDBJ databases">
        <title>Improved High-Quality Draft sequence of Desulfovibrio sp. U5L.</title>
        <authorList>
            <consortium name="US DOE Joint Genome Institute"/>
            <person name="Lucas S."/>
            <person name="Han J."/>
            <person name="Lapidus A."/>
            <person name="Cheng J.-F."/>
            <person name="Goodwin L."/>
            <person name="Pitluck S."/>
            <person name="Peters L."/>
            <person name="Ovchinnikova G."/>
            <person name="Held B."/>
            <person name="Detter J.C."/>
            <person name="Han C."/>
            <person name="Tapia R."/>
            <person name="Land M."/>
            <person name="Hauser L."/>
            <person name="Kyrpides N."/>
            <person name="Ivanova N."/>
            <person name="Pagani I."/>
            <person name="Gabster J."/>
            <person name="Walker C."/>
            <person name="Stolyar S."/>
            <person name="Stahl D."/>
            <person name="Arkin A."/>
            <person name="Dehal P."/>
            <person name="Hazen T."/>
            <person name="Woyke T."/>
        </authorList>
    </citation>
    <scope>NUCLEOTIDE SEQUENCE [LARGE SCALE GENOMIC DNA]</scope>
    <source>
        <strain evidence="3">U5L</strain>
    </source>
</reference>
<feature type="compositionally biased region" description="Basic and acidic residues" evidence="1">
    <location>
        <begin position="34"/>
        <end position="50"/>
    </location>
</feature>
<feature type="signal peptide" evidence="2">
    <location>
        <begin position="1"/>
        <end position="26"/>
    </location>
</feature>
<dbReference type="EMBL" id="JH600068">
    <property type="protein sequence ID" value="EIG52103.1"/>
    <property type="molecule type" value="Genomic_DNA"/>
</dbReference>
<accession>I2PX47</accession>
<feature type="region of interest" description="Disordered" evidence="1">
    <location>
        <begin position="23"/>
        <end position="73"/>
    </location>
</feature>
<proteinExistence type="predicted"/>
<gene>
    <name evidence="3" type="ORF">DesU5LDRAFT_0397</name>
</gene>
<protein>
    <submittedName>
        <fullName evidence="3">Uncharacterized protein</fullName>
    </submittedName>
</protein>
<sequence length="73" mass="7891">MPNIMARSFILTVMLILSAGPLAAQATSANSPDSVRDNPQRKRESPREGPYRANPRGVRVGLGIESKCRTPEG</sequence>